<evidence type="ECO:0000313" key="4">
    <source>
        <dbReference type="Proteomes" id="UP000269198"/>
    </source>
</evidence>
<keyword evidence="4" id="KW-1185">Reference proteome</keyword>
<dbReference type="AlphaFoldDB" id="A0A3N0DY31"/>
<accession>A0A3N0DY31</accession>
<dbReference type="SUPFAM" id="SSF53474">
    <property type="entry name" value="alpha/beta-Hydrolases"/>
    <property type="match status" value="1"/>
</dbReference>
<keyword evidence="1 3" id="KW-0378">Hydrolase</keyword>
<dbReference type="RefSeq" id="WP_123203557.1">
    <property type="nucleotide sequence ID" value="NZ_RJMB01000039.1"/>
</dbReference>
<evidence type="ECO:0000313" key="3">
    <source>
        <dbReference type="EMBL" id="RNL80520.1"/>
    </source>
</evidence>
<proteinExistence type="predicted"/>
<dbReference type="Gene3D" id="3.40.50.1820">
    <property type="entry name" value="alpha/beta hydrolase"/>
    <property type="match status" value="1"/>
</dbReference>
<dbReference type="Pfam" id="PF00561">
    <property type="entry name" value="Abhydrolase_1"/>
    <property type="match status" value="1"/>
</dbReference>
<dbReference type="GO" id="GO:0016787">
    <property type="term" value="F:hydrolase activity"/>
    <property type="evidence" value="ECO:0007669"/>
    <property type="project" value="UniProtKB-KW"/>
</dbReference>
<dbReference type="InterPro" id="IPR000639">
    <property type="entry name" value="Epox_hydrolase-like"/>
</dbReference>
<organism evidence="3 4">
    <name type="scientific">Halostreptopolyspora alba</name>
    <dbReference type="NCBI Taxonomy" id="2487137"/>
    <lineage>
        <taxon>Bacteria</taxon>
        <taxon>Bacillati</taxon>
        <taxon>Actinomycetota</taxon>
        <taxon>Actinomycetes</taxon>
        <taxon>Streptosporangiales</taxon>
        <taxon>Nocardiopsidaceae</taxon>
        <taxon>Halostreptopolyspora</taxon>
    </lineage>
</organism>
<name>A0A3N0DY31_9ACTN</name>
<dbReference type="Proteomes" id="UP000269198">
    <property type="component" value="Unassembled WGS sequence"/>
</dbReference>
<comment type="caution">
    <text evidence="3">The sequence shown here is derived from an EMBL/GenBank/DDBJ whole genome shotgun (WGS) entry which is preliminary data.</text>
</comment>
<dbReference type="InterPro" id="IPR000073">
    <property type="entry name" value="AB_hydrolase_1"/>
</dbReference>
<gene>
    <name evidence="3" type="ORF">EFW17_23115</name>
</gene>
<dbReference type="InterPro" id="IPR029058">
    <property type="entry name" value="AB_hydrolase_fold"/>
</dbReference>
<dbReference type="EMBL" id="RJMB01000039">
    <property type="protein sequence ID" value="RNL80520.1"/>
    <property type="molecule type" value="Genomic_DNA"/>
</dbReference>
<dbReference type="PANTHER" id="PTHR43329">
    <property type="entry name" value="EPOXIDE HYDROLASE"/>
    <property type="match status" value="1"/>
</dbReference>
<evidence type="ECO:0000259" key="2">
    <source>
        <dbReference type="Pfam" id="PF00561"/>
    </source>
</evidence>
<dbReference type="OrthoDB" id="9804723at2"/>
<reference evidence="3 4" key="1">
    <citation type="submission" date="2018-11" db="EMBL/GenBank/DDBJ databases">
        <title>The genome draft of YIM 96095.</title>
        <authorList>
            <person name="Tang S.-K."/>
            <person name="Chunyu W.-X."/>
            <person name="Feng Y.-Z."/>
        </authorList>
    </citation>
    <scope>NUCLEOTIDE SEQUENCE [LARGE SCALE GENOMIC DNA]</scope>
    <source>
        <strain evidence="3 4">YIM 96095</strain>
    </source>
</reference>
<dbReference type="PRINTS" id="PR00111">
    <property type="entry name" value="ABHYDROLASE"/>
</dbReference>
<sequence>MHATLYGDAAIHYVDDGPGGAPTSSPVLLLHGFGSNFELNWNRTGWSNLLVSEGFRMIGVDLRGHGGSGRPREDDAYLPGVLVADLVLLLDELGVERVDVLGYSMGSRLAWELALIRPERVRRVVMGGFGPRDPFADTDLSDPGADGSPFGALFRAVAELPDNDAAALAACARGQAARPFTSTPAPLRAPLFFVAGEDDEMAEGVERLAHDSDAAVLRVARRDHRTAIAASAFKKAVVEFLTTDAPADRGAAAGEAG</sequence>
<feature type="domain" description="AB hydrolase-1" evidence="2">
    <location>
        <begin position="26"/>
        <end position="157"/>
    </location>
</feature>
<evidence type="ECO:0000256" key="1">
    <source>
        <dbReference type="ARBA" id="ARBA00022801"/>
    </source>
</evidence>
<dbReference type="PRINTS" id="PR00412">
    <property type="entry name" value="EPOXHYDRLASE"/>
</dbReference>
<protein>
    <submittedName>
        <fullName evidence="3">Alpha/beta fold hydrolase</fullName>
    </submittedName>
</protein>